<dbReference type="InterPro" id="IPR002642">
    <property type="entry name" value="LysoPLipase_cat_dom"/>
</dbReference>
<dbReference type="Proteomes" id="UP000765509">
    <property type="component" value="Unassembled WGS sequence"/>
</dbReference>
<gene>
    <name evidence="11" type="ORF">O181_050536</name>
</gene>
<keyword evidence="12" id="KW-1185">Reference proteome</keyword>
<feature type="signal peptide" evidence="9">
    <location>
        <begin position="1"/>
        <end position="21"/>
    </location>
</feature>
<dbReference type="PANTHER" id="PTHR10728">
    <property type="entry name" value="CYTOSOLIC PHOSPHOLIPASE A2"/>
    <property type="match status" value="1"/>
</dbReference>
<feature type="chain" id="PRO_5040539265" description="Lysophospholipase" evidence="9">
    <location>
        <begin position="22"/>
        <end position="570"/>
    </location>
</feature>
<keyword evidence="4 8" id="KW-0378">Hydrolase</keyword>
<evidence type="ECO:0000256" key="4">
    <source>
        <dbReference type="ARBA" id="ARBA00022801"/>
    </source>
</evidence>
<evidence type="ECO:0000256" key="9">
    <source>
        <dbReference type="RuleBase" id="RU362103"/>
    </source>
</evidence>
<comment type="similarity">
    <text evidence="1 9">Belongs to the lysophospholipase family.</text>
</comment>
<evidence type="ECO:0000256" key="3">
    <source>
        <dbReference type="ARBA" id="ARBA00022729"/>
    </source>
</evidence>
<keyword evidence="5 8" id="KW-0442">Lipid degradation</keyword>
<keyword evidence="6 8" id="KW-0443">Lipid metabolism</keyword>
<evidence type="ECO:0000256" key="6">
    <source>
        <dbReference type="ARBA" id="ARBA00023098"/>
    </source>
</evidence>
<accession>A0A9Q3HMG4</accession>
<dbReference type="GO" id="GO:0004622">
    <property type="term" value="F:phosphatidylcholine lysophospholipase activity"/>
    <property type="evidence" value="ECO:0007669"/>
    <property type="project" value="UniProtKB-EC"/>
</dbReference>
<keyword evidence="7" id="KW-0325">Glycoprotein</keyword>
<evidence type="ECO:0000313" key="11">
    <source>
        <dbReference type="EMBL" id="MBW0510821.1"/>
    </source>
</evidence>
<proteinExistence type="inferred from homology"/>
<dbReference type="PROSITE" id="PS51210">
    <property type="entry name" value="PLA2C"/>
    <property type="match status" value="1"/>
</dbReference>
<evidence type="ECO:0000256" key="8">
    <source>
        <dbReference type="PROSITE-ProRule" id="PRU00555"/>
    </source>
</evidence>
<comment type="catalytic activity">
    <reaction evidence="9">
        <text>a 1-acyl-sn-glycero-3-phosphocholine + H2O = sn-glycerol 3-phosphocholine + a fatty acid + H(+)</text>
        <dbReference type="Rhea" id="RHEA:15177"/>
        <dbReference type="ChEBI" id="CHEBI:15377"/>
        <dbReference type="ChEBI" id="CHEBI:15378"/>
        <dbReference type="ChEBI" id="CHEBI:16870"/>
        <dbReference type="ChEBI" id="CHEBI:28868"/>
        <dbReference type="ChEBI" id="CHEBI:58168"/>
        <dbReference type="EC" id="3.1.1.5"/>
    </reaction>
</comment>
<evidence type="ECO:0000256" key="7">
    <source>
        <dbReference type="ARBA" id="ARBA00023180"/>
    </source>
</evidence>
<dbReference type="GO" id="GO:0004623">
    <property type="term" value="F:phospholipase A2 activity"/>
    <property type="evidence" value="ECO:0007669"/>
    <property type="project" value="TreeGrafter"/>
</dbReference>
<dbReference type="Gene3D" id="3.40.1090.10">
    <property type="entry name" value="Cytosolic phospholipase A2 catalytic domain"/>
    <property type="match status" value="1"/>
</dbReference>
<organism evidence="11 12">
    <name type="scientific">Austropuccinia psidii MF-1</name>
    <dbReference type="NCBI Taxonomy" id="1389203"/>
    <lineage>
        <taxon>Eukaryota</taxon>
        <taxon>Fungi</taxon>
        <taxon>Dikarya</taxon>
        <taxon>Basidiomycota</taxon>
        <taxon>Pucciniomycotina</taxon>
        <taxon>Pucciniomycetes</taxon>
        <taxon>Pucciniales</taxon>
        <taxon>Sphaerophragmiaceae</taxon>
        <taxon>Austropuccinia</taxon>
    </lineage>
</organism>
<sequence>MLFSVVTCSLLFSTSIHAILASSVANSSLRRRDLAVAHTPSGNYAPIHCDCPKPNILIGATEQGEAQLIPAEYNYVKEKTANSIPLWKDYLQRANLSDFNIEAFLQQAQERGGLAAETLPNIGFALSGGGARALCVGGSILDAFDSRNDKANEARVGGILQLANYAAGSWWRLTEENDLWDWNIAKHYPTVYKVVKKKKEAGFPVSIVDAWGRLLSRHFINDGSKDVSRQGESVLWSSVRQTSSYKERTVPFILAVAISRPGKRKEFSLEGSPIYEFSPEHFGVCHPYLNASIPMEYLGSPSPSFTSNPGACVQGFDNAGFVMGISSNIFSLGDAPKTHKKKPLFLRLLDVFISGDDFEGKIPNPFQGLGNAMFQDKDRDMLLMADCGFTHETIPIFTLSQPARKLDVIIAIDSNSDGNDPDDFQTLAYPNGTSLFLAYTKTLSPAYKGYRIPKIPNAIDGTFQNLGYNKRPTFFGCNSDPQTPLIIYLPNYYAVAKTNTLTKEATYEQEEIEGFIRNGFAIATQNAGPTQNSEWPACLACALIDHQVKRNGSPRSAQCEACFKQYCAIG</sequence>
<reference evidence="11" key="1">
    <citation type="submission" date="2021-03" db="EMBL/GenBank/DDBJ databases">
        <title>Draft genome sequence of rust myrtle Austropuccinia psidii MF-1, a brazilian biotype.</title>
        <authorList>
            <person name="Quecine M.C."/>
            <person name="Pachon D.M.R."/>
            <person name="Bonatelli M.L."/>
            <person name="Correr F.H."/>
            <person name="Franceschini L.M."/>
            <person name="Leite T.F."/>
            <person name="Margarido G.R.A."/>
            <person name="Almeida C.A."/>
            <person name="Ferrarezi J.A."/>
            <person name="Labate C.A."/>
        </authorList>
    </citation>
    <scope>NUCLEOTIDE SEQUENCE</scope>
    <source>
        <strain evidence="11">MF-1</strain>
    </source>
</reference>
<dbReference type="PANTHER" id="PTHR10728:SF33">
    <property type="entry name" value="LYSOPHOSPHOLIPASE 1-RELATED"/>
    <property type="match status" value="1"/>
</dbReference>
<dbReference type="SUPFAM" id="SSF52151">
    <property type="entry name" value="FabD/lysophospholipase-like"/>
    <property type="match status" value="1"/>
</dbReference>
<evidence type="ECO:0000259" key="10">
    <source>
        <dbReference type="PROSITE" id="PS51210"/>
    </source>
</evidence>
<name>A0A9Q3HMG4_9BASI</name>
<feature type="domain" description="PLA2c" evidence="10">
    <location>
        <begin position="50"/>
        <end position="570"/>
    </location>
</feature>
<dbReference type="EC" id="3.1.1.5" evidence="2 9"/>
<dbReference type="GO" id="GO:0046475">
    <property type="term" value="P:glycerophospholipid catabolic process"/>
    <property type="evidence" value="ECO:0007669"/>
    <property type="project" value="TreeGrafter"/>
</dbReference>
<dbReference type="OrthoDB" id="4084751at2759"/>
<dbReference type="SMART" id="SM00022">
    <property type="entry name" value="PLAc"/>
    <property type="match status" value="1"/>
</dbReference>
<dbReference type="GO" id="GO:0005829">
    <property type="term" value="C:cytosol"/>
    <property type="evidence" value="ECO:0007669"/>
    <property type="project" value="TreeGrafter"/>
</dbReference>
<evidence type="ECO:0000256" key="2">
    <source>
        <dbReference type="ARBA" id="ARBA00013274"/>
    </source>
</evidence>
<dbReference type="InterPro" id="IPR016035">
    <property type="entry name" value="Acyl_Trfase/lysoPLipase"/>
</dbReference>
<protein>
    <recommendedName>
        <fullName evidence="2 9">Lysophospholipase</fullName>
        <ecNumber evidence="2 9">3.1.1.5</ecNumber>
    </recommendedName>
</protein>
<dbReference type="Pfam" id="PF01735">
    <property type="entry name" value="PLA2_B"/>
    <property type="match status" value="2"/>
</dbReference>
<evidence type="ECO:0000256" key="5">
    <source>
        <dbReference type="ARBA" id="ARBA00022963"/>
    </source>
</evidence>
<comment type="caution">
    <text evidence="11">The sequence shown here is derived from an EMBL/GenBank/DDBJ whole genome shotgun (WGS) entry which is preliminary data.</text>
</comment>
<evidence type="ECO:0000256" key="1">
    <source>
        <dbReference type="ARBA" id="ARBA00008780"/>
    </source>
</evidence>
<keyword evidence="3 9" id="KW-0732">Signal</keyword>
<dbReference type="AlphaFoldDB" id="A0A9Q3HMG4"/>
<evidence type="ECO:0000313" key="12">
    <source>
        <dbReference type="Proteomes" id="UP000765509"/>
    </source>
</evidence>
<dbReference type="EMBL" id="AVOT02021783">
    <property type="protein sequence ID" value="MBW0510821.1"/>
    <property type="molecule type" value="Genomic_DNA"/>
</dbReference>